<accession>W8JNG6</accession>
<feature type="domain" description="AAA" evidence="2">
    <location>
        <begin position="12"/>
        <end position="180"/>
    </location>
</feature>
<sequence length="269" mass="30445">MNIYSNVGVSVKTLTFCSFKGGTGKTTLSLNVGCNLAQEKKKRILLVDLDPQANLTIGLGIQTCEKYSLNEFLRNTNEIKNSIHKTKINNLDIIPSSVLIEEFRGFNKVTNLAINHLYLSLQSIQDYYDICILDTPPSLGILTREAFLASQYLIICLTPEPFSILGLQKIKEFCSTIENDLEVLGIVFSFWDERNSTNSMYTDIIESIYPNKILESKIRRDITLSRSLLKETPVINAYPNSRASQDILKLTQEIENKLSLHQKTIQESL</sequence>
<dbReference type="CDD" id="cd02042">
    <property type="entry name" value="ParAB_family"/>
    <property type="match status" value="1"/>
</dbReference>
<comment type="similarity">
    <text evidence="1">Belongs to the ParA family.</text>
</comment>
<dbReference type="InterPro" id="IPR027417">
    <property type="entry name" value="P-loop_NTPase"/>
</dbReference>
<dbReference type="PANTHER" id="PTHR13696:SF52">
    <property type="entry name" value="PARA FAMILY PROTEIN CT_582"/>
    <property type="match status" value="1"/>
</dbReference>
<dbReference type="Pfam" id="PF13614">
    <property type="entry name" value="AAA_31"/>
    <property type="match status" value="1"/>
</dbReference>
<protein>
    <submittedName>
        <fullName evidence="3">Virulence plasmid ParA family protein pGP5-D</fullName>
    </submittedName>
</protein>
<evidence type="ECO:0000259" key="2">
    <source>
        <dbReference type="Pfam" id="PF13614"/>
    </source>
</evidence>
<dbReference type="KEGG" id="cav:M832_p00080"/>
<dbReference type="Gene3D" id="3.40.50.300">
    <property type="entry name" value="P-loop containing nucleotide triphosphate hydrolases"/>
    <property type="match status" value="1"/>
</dbReference>
<dbReference type="eggNOG" id="COG1192">
    <property type="taxonomic scope" value="Bacteria"/>
</dbReference>
<dbReference type="SUPFAM" id="SSF52540">
    <property type="entry name" value="P-loop containing nucleoside triphosphate hydrolases"/>
    <property type="match status" value="1"/>
</dbReference>
<dbReference type="AlphaFoldDB" id="W8JNG6"/>
<dbReference type="Proteomes" id="UP000019433">
    <property type="component" value="Plasmid p10DC88"/>
</dbReference>
<dbReference type="PATRIC" id="fig|1229831.3.peg.976"/>
<geneLocation type="plasmid" evidence="3 4">
    <name>p10DC88</name>
</geneLocation>
<dbReference type="InterPro" id="IPR050678">
    <property type="entry name" value="DNA_Partitioning_ATPase"/>
</dbReference>
<evidence type="ECO:0000313" key="4">
    <source>
        <dbReference type="Proteomes" id="UP000019433"/>
    </source>
</evidence>
<dbReference type="EMBL" id="CP006572">
    <property type="protein sequence ID" value="AHK63824.1"/>
    <property type="molecule type" value="Genomic_DNA"/>
</dbReference>
<keyword evidence="3" id="KW-0614">Plasmid</keyword>
<name>W8JNG6_9CHLA</name>
<dbReference type="HOGENOM" id="CLU_037612_4_0_0"/>
<reference evidence="3 4" key="1">
    <citation type="journal article" date="2014" name="Syst. Appl. Microbiol.">
        <title>Evidence for the existence of two new members of the family Chlamydiaceae and proposal of Chlamydia avium sp. nov. and Chlamydia gallinacea sp. nov.</title>
        <authorList>
            <person name="Sachse K."/>
            <person name="Laroucau K."/>
            <person name="Riege K."/>
            <person name="Wehner S."/>
            <person name="Dilcher M."/>
            <person name="Creasy H.H."/>
            <person name="Weidmann M."/>
            <person name="Myers G."/>
            <person name="Vorimore F."/>
            <person name="Vicari N."/>
            <person name="Magnino S."/>
            <person name="Liebler-Tenorio E."/>
            <person name="Ruettger A."/>
            <person name="Bavoil P.M."/>
            <person name="Hufert F.T."/>
            <person name="Rossello-Mora R."/>
            <person name="Marz M."/>
        </authorList>
    </citation>
    <scope>NUCLEOTIDE SEQUENCE [LARGE SCALE GENOMIC DNA]</scope>
    <source>
        <strain evidence="4">10DC88</strain>
        <plasmid evidence="3 4">p10DC88</plasmid>
    </source>
</reference>
<gene>
    <name evidence="3" type="ORF">M832_p00080</name>
</gene>
<proteinExistence type="inferred from homology"/>
<organism evidence="3 4">
    <name type="scientific">Chlamydia avium 10DC88</name>
    <dbReference type="NCBI Taxonomy" id="1229831"/>
    <lineage>
        <taxon>Bacteria</taxon>
        <taxon>Pseudomonadati</taxon>
        <taxon>Chlamydiota</taxon>
        <taxon>Chlamydiia</taxon>
        <taxon>Chlamydiales</taxon>
        <taxon>Chlamydiaceae</taxon>
        <taxon>Chlamydia/Chlamydophila group</taxon>
        <taxon>Chlamydia</taxon>
    </lineage>
</organism>
<dbReference type="InterPro" id="IPR025669">
    <property type="entry name" value="AAA_dom"/>
</dbReference>
<dbReference type="PANTHER" id="PTHR13696">
    <property type="entry name" value="P-LOOP CONTAINING NUCLEOSIDE TRIPHOSPHATE HYDROLASE"/>
    <property type="match status" value="1"/>
</dbReference>
<evidence type="ECO:0000313" key="3">
    <source>
        <dbReference type="EMBL" id="AHK63824.1"/>
    </source>
</evidence>
<evidence type="ECO:0000256" key="1">
    <source>
        <dbReference type="ARBA" id="ARBA00006976"/>
    </source>
</evidence>